<evidence type="ECO:0000256" key="9">
    <source>
        <dbReference type="SAM" id="Phobius"/>
    </source>
</evidence>
<dbReference type="InterPro" id="IPR004703">
    <property type="entry name" value="PTS_sugar-sp_permease"/>
</dbReference>
<dbReference type="InterPro" id="IPR013014">
    <property type="entry name" value="PTS_EIIC_2"/>
</dbReference>
<feature type="transmembrane region" description="Helical" evidence="9">
    <location>
        <begin position="95"/>
        <end position="117"/>
    </location>
</feature>
<evidence type="ECO:0000256" key="3">
    <source>
        <dbReference type="ARBA" id="ARBA00022475"/>
    </source>
</evidence>
<feature type="transmembrane region" description="Helical" evidence="9">
    <location>
        <begin position="129"/>
        <end position="162"/>
    </location>
</feature>
<dbReference type="GO" id="GO:0015577">
    <property type="term" value="F:galactitol transmembrane transporter activity"/>
    <property type="evidence" value="ECO:0007669"/>
    <property type="project" value="InterPro"/>
</dbReference>
<dbReference type="Proteomes" id="UP000188159">
    <property type="component" value="Chromosome"/>
</dbReference>
<evidence type="ECO:0000259" key="10">
    <source>
        <dbReference type="PROSITE" id="PS51104"/>
    </source>
</evidence>
<evidence type="ECO:0000256" key="7">
    <source>
        <dbReference type="ARBA" id="ARBA00022989"/>
    </source>
</evidence>
<gene>
    <name evidence="11" type="ORF">DO83_08455</name>
</gene>
<dbReference type="Pfam" id="PF03611">
    <property type="entry name" value="EIIC-GAT"/>
    <property type="match status" value="1"/>
</dbReference>
<keyword evidence="7 9" id="KW-1133">Transmembrane helix</keyword>
<dbReference type="PANTHER" id="PTHR37324">
    <property type="entry name" value="PTS SYSTEM GALACTITOL-SPECIFIC EIIC COMPONENT"/>
    <property type="match status" value="1"/>
</dbReference>
<keyword evidence="2" id="KW-0813">Transport</keyword>
<evidence type="ECO:0000256" key="2">
    <source>
        <dbReference type="ARBA" id="ARBA00022448"/>
    </source>
</evidence>
<evidence type="ECO:0000256" key="4">
    <source>
        <dbReference type="ARBA" id="ARBA00022597"/>
    </source>
</evidence>
<feature type="domain" description="PTS EIIC type-2" evidence="10">
    <location>
        <begin position="10"/>
        <end position="421"/>
    </location>
</feature>
<feature type="transmembrane region" description="Helical" evidence="9">
    <location>
        <begin position="361"/>
        <end position="382"/>
    </location>
</feature>
<comment type="subcellular location">
    <subcellularLocation>
        <location evidence="1">Cell membrane</location>
        <topology evidence="1">Multi-pass membrane protein</topology>
    </subcellularLocation>
</comment>
<dbReference type="AlphaFoldDB" id="A0A1Q2C781"/>
<dbReference type="InterPro" id="IPR013853">
    <property type="entry name" value="EIIC-GAT"/>
</dbReference>
<reference evidence="11 12" key="1">
    <citation type="journal article" date="2016" name="Sci. Rep.">
        <title>Accelerated dysbiosis of gut microbiota during aggravation of DSS-induced colitis by a butyrate-producing bacterium.</title>
        <authorList>
            <person name="Zhang Q."/>
            <person name="Wu Y."/>
            <person name="Wang J."/>
            <person name="Wu G."/>
            <person name="Long W."/>
            <person name="Xue Z."/>
            <person name="Wang L."/>
            <person name="Zhang X."/>
            <person name="Pang X."/>
            <person name="Zhao Y."/>
            <person name="Zhao L."/>
            <person name="Zhang C."/>
        </authorList>
    </citation>
    <scope>NUCLEOTIDE SEQUENCE [LARGE SCALE GENOMIC DNA]</scope>
    <source>
        <strain evidence="11 12">BPB5</strain>
    </source>
</reference>
<protein>
    <submittedName>
        <fullName evidence="11">PTS maltose transporter subunit IIABC</fullName>
    </submittedName>
</protein>
<dbReference type="PIRSF" id="PIRSF006304">
    <property type="entry name" value="GatC"/>
    <property type="match status" value="1"/>
</dbReference>
<sequence>MKLQVVIDALNWICGLGPMCMMPIIMFVIGICLRVQISKLIKCCITTGVGFCGVNLVINAFIAQVGPSVQNMVKAFGLHTDIMDVGWPARAAATWAYPMAAVVVFVVLGLNILMLVLKLTNCVMVDFWSYNHFIFCAAICYYASGSTIIGLICGAVCAIVTFKLADWTQPVVEEAFGLPGVSFPTSNSISWAPLAYLLDKLYDKIPGLNKLKADPESIQKKFGILGEPLIIGLILGIVFGILGGNDVAGVMSVAMYTAATMLLTPKMMQVLMEGLIPFADAVKELLNKKFEGNNFHIGIDAALTIANPSCIAVGILMVPTTIVLAMVLPFNRLLPISDIAYQAMWLSAYPVAFSKGNVVRSYISCVIFTTIMLWVATALAPVHTALAVSGGYELGKAVLVSTEDAGTHLLSYILSLIAGIF</sequence>
<evidence type="ECO:0000256" key="1">
    <source>
        <dbReference type="ARBA" id="ARBA00004651"/>
    </source>
</evidence>
<evidence type="ECO:0000313" key="12">
    <source>
        <dbReference type="Proteomes" id="UP000188159"/>
    </source>
</evidence>
<evidence type="ECO:0000256" key="6">
    <source>
        <dbReference type="ARBA" id="ARBA00022692"/>
    </source>
</evidence>
<dbReference type="RefSeq" id="WP_009264190.1">
    <property type="nucleotide sequence ID" value="NZ_CAXSPF010000031.1"/>
</dbReference>
<dbReference type="EMBL" id="CP012098">
    <property type="protein sequence ID" value="AQP39612.1"/>
    <property type="molecule type" value="Genomic_DNA"/>
</dbReference>
<accession>A0A1Q2C781</accession>
<proteinExistence type="predicted"/>
<keyword evidence="8 9" id="KW-0472">Membrane</keyword>
<dbReference type="GO" id="GO:0009401">
    <property type="term" value="P:phosphoenolpyruvate-dependent sugar phosphotransferase system"/>
    <property type="evidence" value="ECO:0007669"/>
    <property type="project" value="UniProtKB-KW"/>
</dbReference>
<feature type="transmembrane region" description="Helical" evidence="9">
    <location>
        <begin position="310"/>
        <end position="330"/>
    </location>
</feature>
<evidence type="ECO:0000313" key="11">
    <source>
        <dbReference type="EMBL" id="AQP39612.1"/>
    </source>
</evidence>
<evidence type="ECO:0000256" key="5">
    <source>
        <dbReference type="ARBA" id="ARBA00022683"/>
    </source>
</evidence>
<keyword evidence="4" id="KW-0762">Sugar transport</keyword>
<feature type="transmembrane region" description="Helical" evidence="9">
    <location>
        <begin position="222"/>
        <end position="241"/>
    </location>
</feature>
<feature type="transmembrane region" description="Helical" evidence="9">
    <location>
        <begin position="247"/>
        <end position="264"/>
    </location>
</feature>
<evidence type="ECO:0000256" key="8">
    <source>
        <dbReference type="ARBA" id="ARBA00023136"/>
    </source>
</evidence>
<keyword evidence="3" id="KW-1003">Cell membrane</keyword>
<dbReference type="PANTHER" id="PTHR37324:SF2">
    <property type="entry name" value="PTS SYSTEM GALACTITOL-SPECIFIC EIIC COMPONENT"/>
    <property type="match status" value="1"/>
</dbReference>
<keyword evidence="6 9" id="KW-0812">Transmembrane</keyword>
<dbReference type="GO" id="GO:0005886">
    <property type="term" value="C:plasma membrane"/>
    <property type="evidence" value="ECO:0007669"/>
    <property type="project" value="UniProtKB-SubCell"/>
</dbReference>
<keyword evidence="5" id="KW-0598">Phosphotransferase system</keyword>
<organism evidence="11 12">
    <name type="scientific">Anaerostipes hadrus</name>
    <dbReference type="NCBI Taxonomy" id="649756"/>
    <lineage>
        <taxon>Bacteria</taxon>
        <taxon>Bacillati</taxon>
        <taxon>Bacillota</taxon>
        <taxon>Clostridia</taxon>
        <taxon>Lachnospirales</taxon>
        <taxon>Lachnospiraceae</taxon>
        <taxon>Anaerostipes</taxon>
    </lineage>
</organism>
<feature type="transmembrane region" description="Helical" evidence="9">
    <location>
        <begin position="40"/>
        <end position="62"/>
    </location>
</feature>
<dbReference type="PROSITE" id="PS51104">
    <property type="entry name" value="PTS_EIIC_TYPE_2"/>
    <property type="match status" value="1"/>
</dbReference>
<feature type="transmembrane region" description="Helical" evidence="9">
    <location>
        <begin position="12"/>
        <end position="33"/>
    </location>
</feature>
<name>A0A1Q2C781_ANAHA</name>